<dbReference type="InterPro" id="IPR018841">
    <property type="entry name" value="DUF2442"/>
</dbReference>
<dbReference type="SUPFAM" id="SSF143880">
    <property type="entry name" value="NE0471 N-terminal domain-like"/>
    <property type="match status" value="1"/>
</dbReference>
<reference evidence="1" key="1">
    <citation type="submission" date="2016-01" db="EMBL/GenBank/DDBJ databases">
        <authorList>
            <person name="Mcilroy J.S."/>
            <person name="Karst M S."/>
            <person name="Albertsen M."/>
        </authorList>
    </citation>
    <scope>NUCLEOTIDE SEQUENCE</scope>
    <source>
        <strain evidence="1">Cfx-K</strain>
    </source>
</reference>
<dbReference type="KEGG" id="pbf:CFX0092_B0584"/>
<dbReference type="Pfam" id="PF10387">
    <property type="entry name" value="DUF2442"/>
    <property type="match status" value="1"/>
</dbReference>
<organism evidence="1 2">
    <name type="scientific">Candidatus Promineifilum breve</name>
    <dbReference type="NCBI Taxonomy" id="1806508"/>
    <lineage>
        <taxon>Bacteria</taxon>
        <taxon>Bacillati</taxon>
        <taxon>Chloroflexota</taxon>
        <taxon>Ardenticatenia</taxon>
        <taxon>Candidatus Promineifilales</taxon>
        <taxon>Candidatus Promineifilaceae</taxon>
        <taxon>Candidatus Promineifilum</taxon>
    </lineage>
</organism>
<protein>
    <recommendedName>
        <fullName evidence="3">Molybdopterin-guanine dinucleotide biosynthesis protein A</fullName>
    </recommendedName>
</protein>
<dbReference type="Gene3D" id="3.30.2020.10">
    <property type="entry name" value="NE0471-like N-terminal domain"/>
    <property type="match status" value="1"/>
</dbReference>
<dbReference type="InterPro" id="IPR036782">
    <property type="entry name" value="NE0471-like_N"/>
</dbReference>
<dbReference type="OrthoDB" id="164094at2"/>
<dbReference type="RefSeq" id="WP_095045436.1">
    <property type="nucleotide sequence ID" value="NZ_LN890656.1"/>
</dbReference>
<evidence type="ECO:0000313" key="1">
    <source>
        <dbReference type="EMBL" id="CUS06118.1"/>
    </source>
</evidence>
<evidence type="ECO:0000313" key="2">
    <source>
        <dbReference type="Proteomes" id="UP000215027"/>
    </source>
</evidence>
<dbReference type="AlphaFoldDB" id="A0A160T9F9"/>
<dbReference type="EMBL" id="LN890656">
    <property type="protein sequence ID" value="CUS06118.1"/>
    <property type="molecule type" value="Genomic_DNA"/>
</dbReference>
<name>A0A160T9F9_9CHLR</name>
<evidence type="ECO:0008006" key="3">
    <source>
        <dbReference type="Google" id="ProtNLM"/>
    </source>
</evidence>
<gene>
    <name evidence="1" type="ORF">CFX0092_B0584</name>
</gene>
<keyword evidence="2" id="KW-1185">Reference proteome</keyword>
<sequence length="92" mass="10215">MLKDVVQVKPLGGYRLFLRFEDGREGEVDIAQLIEFRGVFASLREKPVFDQVRVDVDLGTIVWPGGGDLDPDVLYAQVTGEPLPDLTPTWAA</sequence>
<proteinExistence type="predicted"/>
<accession>A0A160T9F9</accession>
<dbReference type="Proteomes" id="UP000215027">
    <property type="component" value="Chromosome II"/>
</dbReference>